<name>A0A401QMX1_SCYTO</name>
<dbReference type="InterPro" id="IPR001206">
    <property type="entry name" value="Diacylglycerol_kinase_cat_dom"/>
</dbReference>
<reference evidence="2 3" key="1">
    <citation type="journal article" date="2018" name="Nat. Ecol. Evol.">
        <title>Shark genomes provide insights into elasmobranch evolution and the origin of vertebrates.</title>
        <authorList>
            <person name="Hara Y"/>
            <person name="Yamaguchi K"/>
            <person name="Onimaru K"/>
            <person name="Kadota M"/>
            <person name="Koyanagi M"/>
            <person name="Keeley SD"/>
            <person name="Tatsumi K"/>
            <person name="Tanaka K"/>
            <person name="Motone F"/>
            <person name="Kageyama Y"/>
            <person name="Nozu R"/>
            <person name="Adachi N"/>
            <person name="Nishimura O"/>
            <person name="Nakagawa R"/>
            <person name="Tanegashima C"/>
            <person name="Kiyatake I"/>
            <person name="Matsumoto R"/>
            <person name="Murakumo K"/>
            <person name="Nishida K"/>
            <person name="Terakita A"/>
            <person name="Kuratani S"/>
            <person name="Sato K"/>
            <person name="Hyodo S Kuraku.S."/>
        </authorList>
    </citation>
    <scope>NUCLEOTIDE SEQUENCE [LARGE SCALE GENOMIC DNA]</scope>
</reference>
<organism evidence="2 3">
    <name type="scientific">Scyliorhinus torazame</name>
    <name type="common">Cloudy catshark</name>
    <name type="synonym">Catulus torazame</name>
    <dbReference type="NCBI Taxonomy" id="75743"/>
    <lineage>
        <taxon>Eukaryota</taxon>
        <taxon>Metazoa</taxon>
        <taxon>Chordata</taxon>
        <taxon>Craniata</taxon>
        <taxon>Vertebrata</taxon>
        <taxon>Chondrichthyes</taxon>
        <taxon>Elasmobranchii</taxon>
        <taxon>Galeomorphii</taxon>
        <taxon>Galeoidea</taxon>
        <taxon>Carcharhiniformes</taxon>
        <taxon>Scyliorhinidae</taxon>
        <taxon>Scyliorhinus</taxon>
    </lineage>
</organism>
<dbReference type="Proteomes" id="UP000288216">
    <property type="component" value="Unassembled WGS sequence"/>
</dbReference>
<feature type="non-terminal residue" evidence="2">
    <location>
        <position position="1"/>
    </location>
</feature>
<keyword evidence="3" id="KW-1185">Reference proteome</keyword>
<evidence type="ECO:0000259" key="1">
    <source>
        <dbReference type="PROSITE" id="PS50146"/>
    </source>
</evidence>
<sequence length="53" mass="5609">GQDEYIPHVAILPLGTGNDLSNTLGWGPGYTGDVTAEAILQNVLDGDPMKLDR</sequence>
<evidence type="ECO:0000313" key="2">
    <source>
        <dbReference type="EMBL" id="GCB86740.1"/>
    </source>
</evidence>
<dbReference type="InterPro" id="IPR017438">
    <property type="entry name" value="ATP-NAD_kinase_N"/>
</dbReference>
<dbReference type="EMBL" id="BFAA01346455">
    <property type="protein sequence ID" value="GCB86740.1"/>
    <property type="molecule type" value="Genomic_DNA"/>
</dbReference>
<comment type="caution">
    <text evidence="2">The sequence shown here is derived from an EMBL/GenBank/DDBJ whole genome shotgun (WGS) entry which is preliminary data.</text>
</comment>
<dbReference type="GO" id="GO:0007165">
    <property type="term" value="P:signal transduction"/>
    <property type="evidence" value="ECO:0007669"/>
    <property type="project" value="InterPro"/>
</dbReference>
<dbReference type="InterPro" id="IPR016064">
    <property type="entry name" value="NAD/diacylglycerol_kinase_sf"/>
</dbReference>
<dbReference type="SUPFAM" id="SSF111331">
    <property type="entry name" value="NAD kinase/diacylglycerol kinase-like"/>
    <property type="match status" value="1"/>
</dbReference>
<dbReference type="GO" id="GO:0016020">
    <property type="term" value="C:membrane"/>
    <property type="evidence" value="ECO:0007669"/>
    <property type="project" value="TreeGrafter"/>
</dbReference>
<evidence type="ECO:0000313" key="3">
    <source>
        <dbReference type="Proteomes" id="UP000288216"/>
    </source>
</evidence>
<dbReference type="GO" id="GO:0004143">
    <property type="term" value="F:ATP-dependent diacylglycerol kinase activity"/>
    <property type="evidence" value="ECO:0007669"/>
    <property type="project" value="InterPro"/>
</dbReference>
<feature type="domain" description="DAGKc" evidence="1">
    <location>
        <begin position="1"/>
        <end position="53"/>
    </location>
</feature>
<protein>
    <recommendedName>
        <fullName evidence="1">DAGKc domain-containing protein</fullName>
    </recommendedName>
</protein>
<dbReference type="PROSITE" id="PS50146">
    <property type="entry name" value="DAGK"/>
    <property type="match status" value="1"/>
</dbReference>
<dbReference type="PANTHER" id="PTHR11255">
    <property type="entry name" value="DIACYLGLYCEROL KINASE"/>
    <property type="match status" value="1"/>
</dbReference>
<dbReference type="PANTHER" id="PTHR11255:SF118">
    <property type="entry name" value="DIACYLGLYCEROL KINASE EPSILON"/>
    <property type="match status" value="1"/>
</dbReference>
<dbReference type="AlphaFoldDB" id="A0A401QMX1"/>
<dbReference type="InterPro" id="IPR037607">
    <property type="entry name" value="DGK"/>
</dbReference>
<accession>A0A401QMX1</accession>
<gene>
    <name evidence="2" type="ORF">scyTo_0027470</name>
</gene>
<dbReference type="OrthoDB" id="242257at2759"/>
<dbReference type="STRING" id="75743.A0A401QMX1"/>
<dbReference type="Gene3D" id="3.40.50.10330">
    <property type="entry name" value="Probable inorganic polyphosphate/atp-NAD kinase, domain 1"/>
    <property type="match status" value="1"/>
</dbReference>
<proteinExistence type="predicted"/>
<dbReference type="Pfam" id="PF00781">
    <property type="entry name" value="DAGK_cat"/>
    <property type="match status" value="1"/>
</dbReference>